<dbReference type="RefSeq" id="XP_040675818.1">
    <property type="nucleotide sequence ID" value="XM_040826146.1"/>
</dbReference>
<protein>
    <submittedName>
        <fullName evidence="2">Uncharacterized protein</fullName>
    </submittedName>
</protein>
<organism evidence="2 3">
    <name type="scientific">Metarhizium album (strain ARSEF 1941)</name>
    <dbReference type="NCBI Taxonomy" id="1081103"/>
    <lineage>
        <taxon>Eukaryota</taxon>
        <taxon>Fungi</taxon>
        <taxon>Dikarya</taxon>
        <taxon>Ascomycota</taxon>
        <taxon>Pezizomycotina</taxon>
        <taxon>Sordariomycetes</taxon>
        <taxon>Hypocreomycetidae</taxon>
        <taxon>Hypocreales</taxon>
        <taxon>Clavicipitaceae</taxon>
        <taxon>Metarhizium</taxon>
    </lineage>
</organism>
<dbReference type="GeneID" id="63741803"/>
<gene>
    <name evidence="2" type="ORF">MAM_07348</name>
</gene>
<name>A0A0B2WMR0_METAS</name>
<dbReference type="STRING" id="1081103.A0A0B2WMR0"/>
<evidence type="ECO:0000313" key="2">
    <source>
        <dbReference type="EMBL" id="KHN94752.1"/>
    </source>
</evidence>
<sequence length="369" mass="42379">MYCAACLAAEDCGTIDKRLERLRSLLYCTECSVLHTRALFPEDNAAYGLASNEQICIGWLERLTVCDHRLATSLSWRDMIDFSEVARNKTCQITCPHRSHQPEPKSGRSRKSGSEFPRFFAQELPNDFTTRIGYAWDLPLLDLEHRSDHSLPAIQERLSNLVVDALHNHNHRLCPHISADKEIRNFVQSGICNCFAKHDTRHVGPKAPWPKACECGRQVTLECRICGAVYMWYLARGQVFLSLRYSWNIQKPSSFGWLGLLGFQMKFSSRDNQHVLWCDTPNCRTNKRRRWEALVKENVAGEYFEDRYLGPVAHDEQDDDGPDDGTPDDDGSVDSFQNEEQDEDFTGLNYGFDFEEMMTASENGSFQNW</sequence>
<reference evidence="2 3" key="1">
    <citation type="journal article" date="2014" name="Proc. Natl. Acad. Sci. U.S.A.">
        <title>Trajectory and genomic determinants of fungal-pathogen speciation and host adaptation.</title>
        <authorList>
            <person name="Hu X."/>
            <person name="Xiao G."/>
            <person name="Zheng P."/>
            <person name="Shang Y."/>
            <person name="Su Y."/>
            <person name="Zhang X."/>
            <person name="Liu X."/>
            <person name="Zhan S."/>
            <person name="St Leger R.J."/>
            <person name="Wang C."/>
        </authorList>
    </citation>
    <scope>NUCLEOTIDE SEQUENCE [LARGE SCALE GENOMIC DNA]</scope>
    <source>
        <strain evidence="2 3">ARSEF 1941</strain>
    </source>
</reference>
<feature type="compositionally biased region" description="Acidic residues" evidence="1">
    <location>
        <begin position="316"/>
        <end position="344"/>
    </location>
</feature>
<evidence type="ECO:0000313" key="3">
    <source>
        <dbReference type="Proteomes" id="UP000030816"/>
    </source>
</evidence>
<accession>A0A0B2WMR0</accession>
<dbReference type="AlphaFoldDB" id="A0A0B2WMR0"/>
<dbReference type="OrthoDB" id="3219396at2759"/>
<dbReference type="EMBL" id="AZHE01000030">
    <property type="protein sequence ID" value="KHN94752.1"/>
    <property type="molecule type" value="Genomic_DNA"/>
</dbReference>
<feature type="region of interest" description="Disordered" evidence="1">
    <location>
        <begin position="312"/>
        <end position="344"/>
    </location>
</feature>
<evidence type="ECO:0000256" key="1">
    <source>
        <dbReference type="SAM" id="MobiDB-lite"/>
    </source>
</evidence>
<dbReference type="Proteomes" id="UP000030816">
    <property type="component" value="Unassembled WGS sequence"/>
</dbReference>
<proteinExistence type="predicted"/>
<comment type="caution">
    <text evidence="2">The sequence shown here is derived from an EMBL/GenBank/DDBJ whole genome shotgun (WGS) entry which is preliminary data.</text>
</comment>
<keyword evidence="3" id="KW-1185">Reference proteome</keyword>
<dbReference type="HOGENOM" id="CLU_750238_0_0_1"/>